<organism evidence="2 3">
    <name type="scientific">Amnibacterium kyonggiense</name>
    <dbReference type="NCBI Taxonomy" id="595671"/>
    <lineage>
        <taxon>Bacteria</taxon>
        <taxon>Bacillati</taxon>
        <taxon>Actinomycetota</taxon>
        <taxon>Actinomycetes</taxon>
        <taxon>Micrococcales</taxon>
        <taxon>Microbacteriaceae</taxon>
        <taxon>Amnibacterium</taxon>
    </lineage>
</organism>
<evidence type="ECO:0000313" key="3">
    <source>
        <dbReference type="Proteomes" id="UP000295344"/>
    </source>
</evidence>
<keyword evidence="1" id="KW-1133">Transmembrane helix</keyword>
<dbReference type="InterPro" id="IPR045635">
    <property type="entry name" value="DUF6412"/>
</dbReference>
<dbReference type="AlphaFoldDB" id="A0A4R7FJ62"/>
<evidence type="ECO:0000256" key="1">
    <source>
        <dbReference type="SAM" id="Phobius"/>
    </source>
</evidence>
<gene>
    <name evidence="2" type="ORF">CLV52_2823</name>
</gene>
<keyword evidence="1" id="KW-0472">Membrane</keyword>
<dbReference type="Pfam" id="PF19950">
    <property type="entry name" value="DUF6412"/>
    <property type="match status" value="1"/>
</dbReference>
<sequence>MIVGLVGALVALARPEAVGAELLLAAGLMAVLAVVAVLRSISAPETGRALPAAHGFAVLRVLLRASDPSAEGHRRARAPGSTH</sequence>
<evidence type="ECO:0000313" key="2">
    <source>
        <dbReference type="EMBL" id="TDS75716.1"/>
    </source>
</evidence>
<keyword evidence="3" id="KW-1185">Reference proteome</keyword>
<name>A0A4R7FJ62_9MICO</name>
<reference evidence="2 3" key="1">
    <citation type="submission" date="2019-03" db="EMBL/GenBank/DDBJ databases">
        <title>Genomic Encyclopedia of Archaeal and Bacterial Type Strains, Phase II (KMG-II): from individual species to whole genera.</title>
        <authorList>
            <person name="Goeker M."/>
        </authorList>
    </citation>
    <scope>NUCLEOTIDE SEQUENCE [LARGE SCALE GENOMIC DNA]</scope>
    <source>
        <strain evidence="2 3">DSM 24782</strain>
    </source>
</reference>
<protein>
    <submittedName>
        <fullName evidence="2">Uncharacterized protein</fullName>
    </submittedName>
</protein>
<accession>A0A4R7FJ62</accession>
<feature type="transmembrane region" description="Helical" evidence="1">
    <location>
        <begin position="23"/>
        <end position="41"/>
    </location>
</feature>
<proteinExistence type="predicted"/>
<dbReference type="Proteomes" id="UP000295344">
    <property type="component" value="Unassembled WGS sequence"/>
</dbReference>
<dbReference type="RefSeq" id="WP_133766977.1">
    <property type="nucleotide sequence ID" value="NZ_BAAARP010000005.1"/>
</dbReference>
<keyword evidence="1" id="KW-0812">Transmembrane</keyword>
<comment type="caution">
    <text evidence="2">The sequence shown here is derived from an EMBL/GenBank/DDBJ whole genome shotgun (WGS) entry which is preliminary data.</text>
</comment>
<dbReference type="EMBL" id="SOAM01000003">
    <property type="protein sequence ID" value="TDS75716.1"/>
    <property type="molecule type" value="Genomic_DNA"/>
</dbReference>